<organism evidence="3 4">
    <name type="scientific">Bacillus phage BCD7</name>
    <dbReference type="NCBI Taxonomy" id="1136534"/>
    <lineage>
        <taxon>Viruses</taxon>
        <taxon>Duplodnaviria</taxon>
        <taxon>Heunggongvirae</taxon>
        <taxon>Uroviricota</taxon>
        <taxon>Caudoviricetes</taxon>
        <taxon>Becedseptimavirus</taxon>
        <taxon>Becedseptimavirus BCD7</taxon>
    </lineage>
</organism>
<keyword evidence="4" id="KW-1185">Reference proteome</keyword>
<keyword evidence="3" id="KW-0436">Ligase</keyword>
<dbReference type="SUPFAM" id="SSF56091">
    <property type="entry name" value="DNA ligase/mRNA capping enzyme, catalytic domain"/>
    <property type="match status" value="1"/>
</dbReference>
<dbReference type="GO" id="GO:0003677">
    <property type="term" value="F:DNA binding"/>
    <property type="evidence" value="ECO:0007669"/>
    <property type="project" value="InterPro"/>
</dbReference>
<dbReference type="Gene3D" id="2.40.50.140">
    <property type="entry name" value="Nucleic acid-binding proteins"/>
    <property type="match status" value="1"/>
</dbReference>
<reference evidence="3 4" key="1">
    <citation type="submission" date="2011-09" db="EMBL/GenBank/DDBJ databases">
        <title>Complete Genome Sequence of Bacillus cereus Bacteriophage BCD7.</title>
        <authorList>
            <person name="Lee J.-H."/>
            <person name="Shin H."/>
            <person name="Son B."/>
            <person name="Ryu S."/>
        </authorList>
    </citation>
    <scope>NUCLEOTIDE SEQUENCE [LARGE SCALE GENOMIC DNA]</scope>
</reference>
<evidence type="ECO:0000313" key="4">
    <source>
        <dbReference type="Proteomes" id="UP000006298"/>
    </source>
</evidence>
<dbReference type="Pfam" id="PF01068">
    <property type="entry name" value="DNA_ligase_A_M"/>
    <property type="match status" value="1"/>
</dbReference>
<dbReference type="Proteomes" id="UP000006298">
    <property type="component" value="Segment"/>
</dbReference>
<name>J9PUM5_9CAUD</name>
<accession>J9PUM5</accession>
<protein>
    <recommendedName>
        <fullName evidence="1">DNA ligase</fullName>
    </recommendedName>
</protein>
<dbReference type="InterPro" id="IPR029710">
    <property type="entry name" value="LIG4"/>
</dbReference>
<evidence type="ECO:0000256" key="1">
    <source>
        <dbReference type="ARBA" id="ARBA00013308"/>
    </source>
</evidence>
<proteinExistence type="predicted"/>
<dbReference type="PROSITE" id="PS00697">
    <property type="entry name" value="DNA_LIGASE_A1"/>
    <property type="match status" value="1"/>
</dbReference>
<dbReference type="GeneID" id="14011628"/>
<dbReference type="GO" id="GO:0006310">
    <property type="term" value="P:DNA recombination"/>
    <property type="evidence" value="ECO:0007669"/>
    <property type="project" value="InterPro"/>
</dbReference>
<dbReference type="KEGG" id="vg:14011628"/>
<dbReference type="EMBL" id="JN712910">
    <property type="protein sequence ID" value="AEZ50556.1"/>
    <property type="molecule type" value="Genomic_DNA"/>
</dbReference>
<dbReference type="PANTHER" id="PTHR45997:SF1">
    <property type="entry name" value="DNA LIGASE 4"/>
    <property type="match status" value="1"/>
</dbReference>
<dbReference type="GO" id="GO:0006303">
    <property type="term" value="P:double-strand break repair via nonhomologous end joining"/>
    <property type="evidence" value="ECO:0007669"/>
    <property type="project" value="TreeGrafter"/>
</dbReference>
<dbReference type="PANTHER" id="PTHR45997">
    <property type="entry name" value="DNA LIGASE 4"/>
    <property type="match status" value="1"/>
</dbReference>
<dbReference type="GO" id="GO:0005524">
    <property type="term" value="F:ATP binding"/>
    <property type="evidence" value="ECO:0007669"/>
    <property type="project" value="InterPro"/>
</dbReference>
<evidence type="ECO:0000313" key="3">
    <source>
        <dbReference type="EMBL" id="AEZ50556.1"/>
    </source>
</evidence>
<dbReference type="Gene3D" id="3.30.470.30">
    <property type="entry name" value="DNA ligase/mRNA capping enzyme"/>
    <property type="match status" value="1"/>
</dbReference>
<dbReference type="RefSeq" id="YP_007005960.1">
    <property type="nucleotide sequence ID" value="NC_019515.1"/>
</dbReference>
<dbReference type="SUPFAM" id="SSF50249">
    <property type="entry name" value="Nucleic acid-binding proteins"/>
    <property type="match status" value="1"/>
</dbReference>
<dbReference type="InterPro" id="IPR016059">
    <property type="entry name" value="DNA_ligase_ATP-dep_CS"/>
</dbReference>
<evidence type="ECO:0000259" key="2">
    <source>
        <dbReference type="PROSITE" id="PS50160"/>
    </source>
</evidence>
<dbReference type="InterPro" id="IPR012340">
    <property type="entry name" value="NA-bd_OB-fold"/>
</dbReference>
<dbReference type="GO" id="GO:0003910">
    <property type="term" value="F:DNA ligase (ATP) activity"/>
    <property type="evidence" value="ECO:0007669"/>
    <property type="project" value="InterPro"/>
</dbReference>
<dbReference type="PROSITE" id="PS50160">
    <property type="entry name" value="DNA_LIGASE_A3"/>
    <property type="match status" value="1"/>
</dbReference>
<sequence length="519" mass="60857">MSIKRKAKVKNKKKTEVKAQTKNKVTLISNNNNGLFEVTTNAKGKEVRTLNWEGVHILNEAGKVISENPAPKYMDASYTSYMEDLKRDRSVLFLEPMGGFENDEYFDQEQGVHDVAELKLDGHRGLLHMGTESNRNFSRNIIKRTDWWGENSDCVPHIRDSVVPNLAGTVLDGEFDYGTDSMHVQSVMGSLPANAVQYQFENGFISFYAFDILYYKGINIQAMPLWKRKYYLMKAILEIWEVYGREYIKFHEMYMPRKTFGKLRDLLTLGYEAELDVMNEFGKHCIIYEDNFYKLFLELTEKGKEGIMIKNLMTIYEQKKTKNLIKAKEKETWDVIITNLTLPTKKYEGKLWEEERIEEWRFWEYPDENNSIIILEEGEKIPYDVLEIGTPVSKPYAMGWCGGIDFAVIKKMTDEEYHDLVNDGYEDQAFDDNSAIWIDKKPYWLQHVGTCKGLNEQTMEDLKQNGEKYIKERRVLEVLANGIIDKETGSLRHPRFKQWRDDKNFEQCTFNAHIRKEED</sequence>
<dbReference type="GO" id="GO:0006297">
    <property type="term" value="P:nucleotide-excision repair, DNA gap filling"/>
    <property type="evidence" value="ECO:0007669"/>
    <property type="project" value="TreeGrafter"/>
</dbReference>
<feature type="domain" description="ATP-dependent DNA ligase family profile" evidence="2">
    <location>
        <begin position="198"/>
        <end position="330"/>
    </location>
</feature>
<dbReference type="InterPro" id="IPR012310">
    <property type="entry name" value="DNA_ligase_ATP-dep_cent"/>
</dbReference>
<gene>
    <name evidence="3" type="ORF">BCD7_0109</name>
</gene>